<gene>
    <name evidence="1" type="ORF">GCM10010985_59390</name>
</gene>
<reference evidence="2" key="1">
    <citation type="journal article" date="2019" name="Int. J. Syst. Evol. Microbiol.">
        <title>The Global Catalogue of Microorganisms (GCM) 10K type strain sequencing project: providing services to taxonomists for standard genome sequencing and annotation.</title>
        <authorList>
            <consortium name="The Broad Institute Genomics Platform"/>
            <consortium name="The Broad Institute Genome Sequencing Center for Infectious Disease"/>
            <person name="Wu L."/>
            <person name="Ma J."/>
        </authorList>
    </citation>
    <scope>NUCLEOTIDE SEQUENCE [LARGE SCALE GENOMIC DNA]</scope>
    <source>
        <strain evidence="2">CGMCC 1.11013</strain>
    </source>
</reference>
<evidence type="ECO:0000313" key="1">
    <source>
        <dbReference type="EMBL" id="GGD96812.1"/>
    </source>
</evidence>
<name>A0ABQ1S7D6_9BURK</name>
<evidence type="ECO:0000313" key="2">
    <source>
        <dbReference type="Proteomes" id="UP000597138"/>
    </source>
</evidence>
<evidence type="ECO:0008006" key="3">
    <source>
        <dbReference type="Google" id="ProtNLM"/>
    </source>
</evidence>
<dbReference type="EMBL" id="BMEG01000017">
    <property type="protein sequence ID" value="GGD96812.1"/>
    <property type="molecule type" value="Genomic_DNA"/>
</dbReference>
<organism evidence="1 2">
    <name type="scientific">Caballeronia grimmiae</name>
    <dbReference type="NCBI Taxonomy" id="1071679"/>
    <lineage>
        <taxon>Bacteria</taxon>
        <taxon>Pseudomonadati</taxon>
        <taxon>Pseudomonadota</taxon>
        <taxon>Betaproteobacteria</taxon>
        <taxon>Burkholderiales</taxon>
        <taxon>Burkholderiaceae</taxon>
        <taxon>Caballeronia</taxon>
    </lineage>
</organism>
<protein>
    <recommendedName>
        <fullName evidence="3">AraC family transcriptional regulator</fullName>
    </recommendedName>
</protein>
<accession>A0ABQ1S7D6</accession>
<sequence length="56" mass="6453">MFDLAINLLRLAPELHALEFRDPQLQVLDLDRPVGECLLESRYSVAQIRELAFVLT</sequence>
<keyword evidence="2" id="KW-1185">Reference proteome</keyword>
<comment type="caution">
    <text evidence="1">The sequence shown here is derived from an EMBL/GenBank/DDBJ whole genome shotgun (WGS) entry which is preliminary data.</text>
</comment>
<dbReference type="Proteomes" id="UP000597138">
    <property type="component" value="Unassembled WGS sequence"/>
</dbReference>
<proteinExistence type="predicted"/>